<dbReference type="OrthoDB" id="7475696at2759"/>
<evidence type="ECO:0000313" key="2">
    <source>
        <dbReference type="Proteomes" id="UP000838756"/>
    </source>
</evidence>
<comment type="caution">
    <text evidence="1">The sequence shown here is derived from an EMBL/GenBank/DDBJ whole genome shotgun (WGS) entry which is preliminary data.</text>
</comment>
<proteinExistence type="predicted"/>
<name>A0A8S4S1A4_9NEOP</name>
<dbReference type="AlphaFoldDB" id="A0A8S4S1A4"/>
<sequence>MVSGIIIIIIITSTDRRPLLDIDLLQGVPSSTVLSRLDPAATCDALNVVCPPRWGPTNAALTSSGLPFQHLGTPTSILSPNYVPGPLPLQLRDSLSYVGNSGSSTNLHISDLIA</sequence>
<dbReference type="Proteomes" id="UP000838756">
    <property type="component" value="Unassembled WGS sequence"/>
</dbReference>
<reference evidence="1" key="1">
    <citation type="submission" date="2022-03" db="EMBL/GenBank/DDBJ databases">
        <authorList>
            <person name="Lindestad O."/>
        </authorList>
    </citation>
    <scope>NUCLEOTIDE SEQUENCE</scope>
</reference>
<dbReference type="EMBL" id="CAKXAJ010025905">
    <property type="protein sequence ID" value="CAH2245338.1"/>
    <property type="molecule type" value="Genomic_DNA"/>
</dbReference>
<keyword evidence="2" id="KW-1185">Reference proteome</keyword>
<protein>
    <submittedName>
        <fullName evidence="1">Jg4446 protein</fullName>
    </submittedName>
</protein>
<organism evidence="1 2">
    <name type="scientific">Pararge aegeria aegeria</name>
    <dbReference type="NCBI Taxonomy" id="348720"/>
    <lineage>
        <taxon>Eukaryota</taxon>
        <taxon>Metazoa</taxon>
        <taxon>Ecdysozoa</taxon>
        <taxon>Arthropoda</taxon>
        <taxon>Hexapoda</taxon>
        <taxon>Insecta</taxon>
        <taxon>Pterygota</taxon>
        <taxon>Neoptera</taxon>
        <taxon>Endopterygota</taxon>
        <taxon>Lepidoptera</taxon>
        <taxon>Glossata</taxon>
        <taxon>Ditrysia</taxon>
        <taxon>Papilionoidea</taxon>
        <taxon>Nymphalidae</taxon>
        <taxon>Satyrinae</taxon>
        <taxon>Satyrini</taxon>
        <taxon>Parargina</taxon>
        <taxon>Pararge</taxon>
    </lineage>
</organism>
<accession>A0A8S4S1A4</accession>
<gene>
    <name evidence="1" type="primary">jg4446</name>
    <name evidence="1" type="ORF">PAEG_LOCUS21071</name>
</gene>
<evidence type="ECO:0000313" key="1">
    <source>
        <dbReference type="EMBL" id="CAH2245338.1"/>
    </source>
</evidence>